<sequence>MNDDDYGFLAAAAVVLLLMMGGGGAQAELRFVPTPPFQDVQPVVDIPDGYRQQNWAPYGEGSCVHASMVMLLRWQGRPELADWWRKTFNGGEYPDSFNQKLNAAGVSFAETRNGDVEFLEWCIRTRRGACVTIMGGAHMVCLVGLDDQYAWILDNNDPHNISRWTRQGFLNEWHNSGHQWAVTPVFDPPPRKPKL</sequence>
<gene>
    <name evidence="1" type="ORF">Pan161_58690</name>
</gene>
<evidence type="ECO:0000313" key="2">
    <source>
        <dbReference type="Proteomes" id="UP000316855"/>
    </source>
</evidence>
<accession>A0A517VME3</accession>
<dbReference type="KEGG" id="gax:Pan161_58690"/>
<dbReference type="EMBL" id="CP036343">
    <property type="protein sequence ID" value="QDT94176.1"/>
    <property type="molecule type" value="Genomic_DNA"/>
</dbReference>
<evidence type="ECO:0000313" key="1">
    <source>
        <dbReference type="EMBL" id="QDT94176.1"/>
    </source>
</evidence>
<evidence type="ECO:0008006" key="3">
    <source>
        <dbReference type="Google" id="ProtNLM"/>
    </source>
</evidence>
<name>A0A517VME3_9PLAN</name>
<dbReference type="AlphaFoldDB" id="A0A517VME3"/>
<keyword evidence="2" id="KW-1185">Reference proteome</keyword>
<organism evidence="1 2">
    <name type="scientific">Gimesia algae</name>
    <dbReference type="NCBI Taxonomy" id="2527971"/>
    <lineage>
        <taxon>Bacteria</taxon>
        <taxon>Pseudomonadati</taxon>
        <taxon>Planctomycetota</taxon>
        <taxon>Planctomycetia</taxon>
        <taxon>Planctomycetales</taxon>
        <taxon>Planctomycetaceae</taxon>
        <taxon>Gimesia</taxon>
    </lineage>
</organism>
<reference evidence="1 2" key="1">
    <citation type="submission" date="2019-02" db="EMBL/GenBank/DDBJ databases">
        <title>Deep-cultivation of Planctomycetes and their phenomic and genomic characterization uncovers novel biology.</title>
        <authorList>
            <person name="Wiegand S."/>
            <person name="Jogler M."/>
            <person name="Boedeker C."/>
            <person name="Pinto D."/>
            <person name="Vollmers J."/>
            <person name="Rivas-Marin E."/>
            <person name="Kohn T."/>
            <person name="Peeters S.H."/>
            <person name="Heuer A."/>
            <person name="Rast P."/>
            <person name="Oberbeckmann S."/>
            <person name="Bunk B."/>
            <person name="Jeske O."/>
            <person name="Meyerdierks A."/>
            <person name="Storesund J.E."/>
            <person name="Kallscheuer N."/>
            <person name="Luecker S."/>
            <person name="Lage O.M."/>
            <person name="Pohl T."/>
            <person name="Merkel B.J."/>
            <person name="Hornburger P."/>
            <person name="Mueller R.-W."/>
            <person name="Bruemmer F."/>
            <person name="Labrenz M."/>
            <person name="Spormann A.M."/>
            <person name="Op den Camp H."/>
            <person name="Overmann J."/>
            <person name="Amann R."/>
            <person name="Jetten M.S.M."/>
            <person name="Mascher T."/>
            <person name="Medema M.H."/>
            <person name="Devos D.P."/>
            <person name="Kaster A.-K."/>
            <person name="Ovreas L."/>
            <person name="Rohde M."/>
            <person name="Galperin M.Y."/>
            <person name="Jogler C."/>
        </authorList>
    </citation>
    <scope>NUCLEOTIDE SEQUENCE [LARGE SCALE GENOMIC DNA]</scope>
    <source>
        <strain evidence="1 2">Pan161</strain>
    </source>
</reference>
<dbReference type="Proteomes" id="UP000316855">
    <property type="component" value="Chromosome"/>
</dbReference>
<proteinExistence type="predicted"/>
<dbReference type="RefSeq" id="WP_145232101.1">
    <property type="nucleotide sequence ID" value="NZ_CP036343.1"/>
</dbReference>
<dbReference type="OrthoDB" id="260970at2"/>
<protein>
    <recommendedName>
        <fullName evidence="3">Peptidase C39-like domain-containing protein</fullName>
    </recommendedName>
</protein>